<dbReference type="Pfam" id="PF21485">
    <property type="entry name" value="IF5A-like_N"/>
    <property type="match status" value="1"/>
</dbReference>
<dbReference type="GO" id="GO:0045901">
    <property type="term" value="P:positive regulation of translational elongation"/>
    <property type="evidence" value="ECO:0007669"/>
    <property type="project" value="UniProtKB-UniRule"/>
</dbReference>
<dbReference type="InterPro" id="IPR008991">
    <property type="entry name" value="Translation_prot_SH3-like_sf"/>
</dbReference>
<dbReference type="FunFam" id="2.30.30.30:FF:000007">
    <property type="entry name" value="Eukaryotic translation initiation factor 5A"/>
    <property type="match status" value="1"/>
</dbReference>
<keyword evidence="5" id="KW-0694">RNA-binding</keyword>
<evidence type="ECO:0000256" key="5">
    <source>
        <dbReference type="ARBA" id="ARBA00022884"/>
    </source>
</evidence>
<keyword evidence="6 8" id="KW-0648">Protein biosynthesis</keyword>
<dbReference type="AlphaFoldDB" id="A0A5N6EM65"/>
<dbReference type="Proteomes" id="UP000326799">
    <property type="component" value="Unassembled WGS sequence"/>
</dbReference>
<feature type="domain" description="Translation initiation factor 5A C-terminal" evidence="9">
    <location>
        <begin position="82"/>
        <end position="151"/>
    </location>
</feature>
<evidence type="ECO:0000313" key="11">
    <source>
        <dbReference type="Proteomes" id="UP000326799"/>
    </source>
</evidence>
<proteinExistence type="inferred from homology"/>
<evidence type="ECO:0000256" key="4">
    <source>
        <dbReference type="ARBA" id="ARBA00022768"/>
    </source>
</evidence>
<keyword evidence="3" id="KW-0963">Cytoplasm</keyword>
<dbReference type="GO" id="GO:0005737">
    <property type="term" value="C:cytoplasm"/>
    <property type="evidence" value="ECO:0007669"/>
    <property type="project" value="UniProtKB-SubCell"/>
</dbReference>
<dbReference type="SMART" id="SM01376">
    <property type="entry name" value="eIF-5a"/>
    <property type="match status" value="1"/>
</dbReference>
<keyword evidence="7 8" id="KW-0385">Hypusine</keyword>
<evidence type="ECO:0000256" key="2">
    <source>
        <dbReference type="ARBA" id="ARBA00006016"/>
    </source>
</evidence>
<evidence type="ECO:0000256" key="7">
    <source>
        <dbReference type="ARBA" id="ARBA00023071"/>
    </source>
</evidence>
<dbReference type="InterPro" id="IPR001884">
    <property type="entry name" value="IF5A-like"/>
</dbReference>
<dbReference type="InterPro" id="IPR014722">
    <property type="entry name" value="Rib_uL2_dom2"/>
</dbReference>
<keyword evidence="11" id="KW-1185">Reference proteome</keyword>
<accession>A0A5N6EM65</accession>
<name>A0A5N6EM65_9EURO</name>
<dbReference type="GO" id="GO:0003723">
    <property type="term" value="F:RNA binding"/>
    <property type="evidence" value="ECO:0007669"/>
    <property type="project" value="UniProtKB-KW"/>
</dbReference>
<dbReference type="EMBL" id="ML733457">
    <property type="protein sequence ID" value="KAB8217874.1"/>
    <property type="molecule type" value="Genomic_DNA"/>
</dbReference>
<evidence type="ECO:0000313" key="10">
    <source>
        <dbReference type="EMBL" id="KAB8217874.1"/>
    </source>
</evidence>
<evidence type="ECO:0000256" key="6">
    <source>
        <dbReference type="ARBA" id="ARBA00022917"/>
    </source>
</evidence>
<dbReference type="GO" id="GO:0003746">
    <property type="term" value="F:translation elongation factor activity"/>
    <property type="evidence" value="ECO:0007669"/>
    <property type="project" value="UniProtKB-UniRule"/>
</dbReference>
<dbReference type="GO" id="GO:0045905">
    <property type="term" value="P:positive regulation of translational termination"/>
    <property type="evidence" value="ECO:0007669"/>
    <property type="project" value="UniProtKB-UniRule"/>
</dbReference>
<dbReference type="InterPro" id="IPR048670">
    <property type="entry name" value="IF5A-like_N"/>
</dbReference>
<dbReference type="Gene3D" id="2.30.30.30">
    <property type="match status" value="1"/>
</dbReference>
<evidence type="ECO:0000256" key="8">
    <source>
        <dbReference type="RuleBase" id="RU362005"/>
    </source>
</evidence>
<sequence length="160" mass="17705">MSDNEFPDSHDGEQMTYSMTNSDLRKGGYIVLKGRPCKIVEMSTSRTGKHGHTKVHFVGIDIFTGKKIEDISPSTHVSDVPIIHREEYKFDGTDVDDEYLLLTDMNGNAKNDVPVPEGDLGQVIMDHANSGKSGIVTVVRALGEESCINIKDEEEHELEA</sequence>
<dbReference type="InterPro" id="IPR012340">
    <property type="entry name" value="NA-bd_OB-fold"/>
</dbReference>
<evidence type="ECO:0000256" key="3">
    <source>
        <dbReference type="ARBA" id="ARBA00022490"/>
    </source>
</evidence>
<dbReference type="GO" id="GO:0043022">
    <property type="term" value="F:ribosome binding"/>
    <property type="evidence" value="ECO:0007669"/>
    <property type="project" value="UniProtKB-UniRule"/>
</dbReference>
<keyword evidence="4" id="KW-0251">Elongation factor</keyword>
<evidence type="ECO:0000256" key="1">
    <source>
        <dbReference type="ARBA" id="ARBA00004496"/>
    </source>
</evidence>
<dbReference type="SUPFAM" id="SSF50104">
    <property type="entry name" value="Translation proteins SH3-like domain"/>
    <property type="match status" value="1"/>
</dbReference>
<organism evidence="10 11">
    <name type="scientific">Aspergillus novoparasiticus</name>
    <dbReference type="NCBI Taxonomy" id="986946"/>
    <lineage>
        <taxon>Eukaryota</taxon>
        <taxon>Fungi</taxon>
        <taxon>Dikarya</taxon>
        <taxon>Ascomycota</taxon>
        <taxon>Pezizomycotina</taxon>
        <taxon>Eurotiomycetes</taxon>
        <taxon>Eurotiomycetidae</taxon>
        <taxon>Eurotiales</taxon>
        <taxon>Aspergillaceae</taxon>
        <taxon>Aspergillus</taxon>
        <taxon>Aspergillus subgen. Circumdati</taxon>
    </lineage>
</organism>
<reference evidence="10 11" key="1">
    <citation type="submission" date="2019-04" db="EMBL/GenBank/DDBJ databases">
        <title>Fungal friends and foes A comparative genomics study of 23 Aspergillus species from section Flavi.</title>
        <authorList>
            <consortium name="DOE Joint Genome Institute"/>
            <person name="Kjaerbolling I."/>
            <person name="Vesth T.C."/>
            <person name="Frisvad J.C."/>
            <person name="Nybo J.L."/>
            <person name="Theobald S."/>
            <person name="Kildgaard S."/>
            <person name="Petersen T.I."/>
            <person name="Kuo A."/>
            <person name="Sato A."/>
            <person name="Lyhne E.K."/>
            <person name="Kogle M.E."/>
            <person name="Wiebenga A."/>
            <person name="Kun R.S."/>
            <person name="Lubbers R.J."/>
            <person name="Makela M.R."/>
            <person name="Barry K."/>
            <person name="Chovatia M."/>
            <person name="Clum A."/>
            <person name="Daum C."/>
            <person name="Haridas S."/>
            <person name="He G."/>
            <person name="LaButti K."/>
            <person name="Lipzen A."/>
            <person name="Mondo S."/>
            <person name="Pangilinan J."/>
            <person name="Riley R."/>
            <person name="Salamov A."/>
            <person name="Simmons B.A."/>
            <person name="Magnuson J.K."/>
            <person name="Henrissat B."/>
            <person name="Mortensen U.H."/>
            <person name="Larsen T.O."/>
            <person name="De vries R.P."/>
            <person name="Grigoriev I.V."/>
            <person name="Machida M."/>
            <person name="Baker S.E."/>
            <person name="Andersen M.R."/>
        </authorList>
    </citation>
    <scope>NUCLEOTIDE SEQUENCE [LARGE SCALE GENOMIC DNA]</scope>
    <source>
        <strain evidence="10 11">CBS 126849</strain>
    </source>
</reference>
<comment type="similarity">
    <text evidence="2 8">Belongs to the eIF-5A family.</text>
</comment>
<dbReference type="PIRSF" id="PIRSF003025">
    <property type="entry name" value="eIF5A"/>
    <property type="match status" value="1"/>
</dbReference>
<dbReference type="Gene3D" id="2.40.50.140">
    <property type="entry name" value="Nucleic acid-binding proteins"/>
    <property type="match status" value="1"/>
</dbReference>
<evidence type="ECO:0000259" key="9">
    <source>
        <dbReference type="SMART" id="SM01376"/>
    </source>
</evidence>
<comment type="function">
    <text evidence="8">Translation factor that promotes translation elongation and termination, particularly upon ribosome stalling at specific amino acid sequence contexts. Binds between the exit (E) and peptidyl (P) site of the ribosome and promotes rescue of stalled ribosome: specifically required for efficient translation of polyproline-containing peptides as well as other motifs that stall the ribosome. Acts as ribosome quality control (RQC) cofactor by joining the RQC complex to facilitate peptidyl transfer during CAT tailing step.</text>
</comment>
<protein>
    <recommendedName>
        <fullName evidence="8">Eukaryotic translation initiation factor 5A</fullName>
        <shortName evidence="8">eIF-5A</shortName>
    </recommendedName>
</protein>
<dbReference type="NCBIfam" id="TIGR00037">
    <property type="entry name" value="eIF_5A"/>
    <property type="match status" value="1"/>
</dbReference>
<dbReference type="PANTHER" id="PTHR11673">
    <property type="entry name" value="TRANSLATION INITIATION FACTOR 5A FAMILY MEMBER"/>
    <property type="match status" value="1"/>
</dbReference>
<dbReference type="SUPFAM" id="SSF50249">
    <property type="entry name" value="Nucleic acid-binding proteins"/>
    <property type="match status" value="1"/>
</dbReference>
<comment type="subcellular location">
    <subcellularLocation>
        <location evidence="1">Cytoplasm</location>
    </subcellularLocation>
</comment>
<dbReference type="Pfam" id="PF01287">
    <property type="entry name" value="eIF-5a"/>
    <property type="match status" value="1"/>
</dbReference>
<gene>
    <name evidence="10" type="ORF">BDV33DRAFT_193215</name>
</gene>
<dbReference type="InterPro" id="IPR020189">
    <property type="entry name" value="IF5A_C"/>
</dbReference>
<comment type="PTM">
    <text evidence="8">eIF-5A seems to be the only eukaryotic protein to have a hypusine residue which is a post-translational modification of a lysine by the addition of a butylamino group.</text>
</comment>